<protein>
    <recommendedName>
        <fullName evidence="12">Trichome birefringence-like N-terminal domain-containing protein</fullName>
    </recommendedName>
</protein>
<dbReference type="Pfam" id="PF13839">
    <property type="entry name" value="PC-Esterase"/>
    <property type="match status" value="2"/>
</dbReference>
<keyword evidence="5 7" id="KW-1133">Transmembrane helix</keyword>
<dbReference type="EMBL" id="OU503038">
    <property type="protein sequence ID" value="CAI9758738.1"/>
    <property type="molecule type" value="Genomic_DNA"/>
</dbReference>
<reference evidence="10" key="1">
    <citation type="submission" date="2023-05" db="EMBL/GenBank/DDBJ databases">
        <authorList>
            <person name="Huff M."/>
        </authorList>
    </citation>
    <scope>NUCLEOTIDE SEQUENCE</scope>
</reference>
<feature type="domain" description="Trichome birefringence-like C-terminal" evidence="8">
    <location>
        <begin position="116"/>
        <end position="370"/>
    </location>
</feature>
<name>A0AAD1YWK9_9LAMI</name>
<dbReference type="InterPro" id="IPR025846">
    <property type="entry name" value="TBL_N"/>
</dbReference>
<dbReference type="GO" id="GO:0016413">
    <property type="term" value="F:O-acetyltransferase activity"/>
    <property type="evidence" value="ECO:0007669"/>
    <property type="project" value="InterPro"/>
</dbReference>
<dbReference type="PANTHER" id="PTHR32285:SF48">
    <property type="entry name" value="PROTEIN TRICHOME BIREFRINGENCE-LIKE 19"/>
    <property type="match status" value="1"/>
</dbReference>
<accession>A0AAD1YWK9</accession>
<evidence type="ECO:0000313" key="10">
    <source>
        <dbReference type="EMBL" id="CAI9758738.1"/>
    </source>
</evidence>
<keyword evidence="3 7" id="KW-0812">Transmembrane</keyword>
<evidence type="ECO:0008006" key="12">
    <source>
        <dbReference type="Google" id="ProtNLM"/>
    </source>
</evidence>
<dbReference type="Pfam" id="PF14416">
    <property type="entry name" value="PMR5N"/>
    <property type="match status" value="2"/>
</dbReference>
<feature type="domain" description="Trichome birefringence-like N-terminal" evidence="9">
    <location>
        <begin position="62"/>
        <end position="115"/>
    </location>
</feature>
<evidence type="ECO:0000256" key="1">
    <source>
        <dbReference type="ARBA" id="ARBA00004167"/>
    </source>
</evidence>
<proteinExistence type="inferred from homology"/>
<evidence type="ECO:0000256" key="6">
    <source>
        <dbReference type="ARBA" id="ARBA00023136"/>
    </source>
</evidence>
<dbReference type="InterPro" id="IPR029962">
    <property type="entry name" value="TBL"/>
</dbReference>
<evidence type="ECO:0000256" key="2">
    <source>
        <dbReference type="ARBA" id="ARBA00007727"/>
    </source>
</evidence>
<comment type="subcellular location">
    <subcellularLocation>
        <location evidence="1">Membrane</location>
        <topology evidence="1">Single-pass membrane protein</topology>
    </subcellularLocation>
</comment>
<keyword evidence="6 7" id="KW-0472">Membrane</keyword>
<feature type="domain" description="Trichome birefringence-like N-terminal" evidence="9">
    <location>
        <begin position="494"/>
        <end position="547"/>
    </location>
</feature>
<dbReference type="GO" id="GO:0016020">
    <property type="term" value="C:membrane"/>
    <property type="evidence" value="ECO:0007669"/>
    <property type="project" value="UniProtKB-SubCell"/>
</dbReference>
<evidence type="ECO:0000259" key="8">
    <source>
        <dbReference type="Pfam" id="PF13839"/>
    </source>
</evidence>
<gene>
    <name evidence="10" type="ORF">FPE_LOCUS6168</name>
</gene>
<evidence type="ECO:0000256" key="3">
    <source>
        <dbReference type="ARBA" id="ARBA00022692"/>
    </source>
</evidence>
<evidence type="ECO:0000313" key="11">
    <source>
        <dbReference type="Proteomes" id="UP000834106"/>
    </source>
</evidence>
<sequence length="837" mass="97988">MEFSFRNNKQRIVNTKNISILLVAITLILLTVVHLNYPFLKYSSKNPAELDESLKIKDQDYEKCDISTGEWVPNPEAPYYTNMTCSEIHEHQNCMKYGRPDREFMRWKWKPDGCDLPVFNPYQFLDIVRGKSMAFIGDSVGRNQLQSLICLLSRVENPINVSHTQDEHFRSWNYVSYNFTLASYWTPFLVKSKEADPDGPTHTGLFNLYLDEVDESWTNHIDELDYIVLNAGTWFYRPSMYYEKRRLVGCRFCQFPNITDFPMTYGSRKAFKTAFKAINSLENFEGVVFLRTYTPSHFENGLWNQGGNCVRQRPFRSNETILEGANLDLYMTQIEEFKVAEREGKKNGSRFRLIDVTQAMLLRPDGHPTGNRFSLEEGNPPVDFLSRKRRPLRGWRLGLPPPPDDGNGGEYPPMGQEGGKLGIDVFFSWESILQMKRRLLQYRIPEPFLVHEFPRVGTVGELVGVVRLDCPFLSEISPTYHGKNESINFEDRNEKCDIFTGEWIPNLEAPYYTNTTCTAIHEHQNCMKYGRPDEEFMKWKWKPDGCDLPVFDPYEFLEIVRGKSMAFVGDSLARNHMQSLICLLSRVEHPIEAHFNGSKYVSYNFTIARFWSPFLVKFKEENSDLFNLYLNEFDESWTNYIDKFDYIMLSAGHWFRRPAMYYENHQLVGCNYCKIPNVTNFWITYGYERAFRTAFKAINTLENYKGITFLRTFTPSHFENGEWNTGGNCIRQRPFKRNESALEGMNMDLYMTQLKEFRVAKVEGKKKGSRFRLIDPTRAMLLRPDGHPSKYWHWLPENVNANNDCVHWCLPGPIDSWSDFLFHLLKMEGRRVKVSLA</sequence>
<evidence type="ECO:0000256" key="5">
    <source>
        <dbReference type="ARBA" id="ARBA00022989"/>
    </source>
</evidence>
<feature type="transmembrane region" description="Helical" evidence="7">
    <location>
        <begin position="20"/>
        <end position="40"/>
    </location>
</feature>
<keyword evidence="4" id="KW-0735">Signal-anchor</keyword>
<evidence type="ECO:0000256" key="4">
    <source>
        <dbReference type="ARBA" id="ARBA00022968"/>
    </source>
</evidence>
<keyword evidence="11" id="KW-1185">Reference proteome</keyword>
<comment type="similarity">
    <text evidence="2">Belongs to the PC-esterase family. TBL subfamily.</text>
</comment>
<dbReference type="Proteomes" id="UP000834106">
    <property type="component" value="Chromosome 3"/>
</dbReference>
<dbReference type="AlphaFoldDB" id="A0AAD1YWK9"/>
<dbReference type="GO" id="GO:0005794">
    <property type="term" value="C:Golgi apparatus"/>
    <property type="evidence" value="ECO:0007669"/>
    <property type="project" value="TreeGrafter"/>
</dbReference>
<evidence type="ECO:0000259" key="9">
    <source>
        <dbReference type="Pfam" id="PF14416"/>
    </source>
</evidence>
<dbReference type="InterPro" id="IPR026057">
    <property type="entry name" value="TBL_C"/>
</dbReference>
<dbReference type="PANTHER" id="PTHR32285">
    <property type="entry name" value="PROTEIN TRICHOME BIREFRINGENCE-LIKE 9-RELATED"/>
    <property type="match status" value="1"/>
</dbReference>
<organism evidence="10 11">
    <name type="scientific">Fraxinus pennsylvanica</name>
    <dbReference type="NCBI Taxonomy" id="56036"/>
    <lineage>
        <taxon>Eukaryota</taxon>
        <taxon>Viridiplantae</taxon>
        <taxon>Streptophyta</taxon>
        <taxon>Embryophyta</taxon>
        <taxon>Tracheophyta</taxon>
        <taxon>Spermatophyta</taxon>
        <taxon>Magnoliopsida</taxon>
        <taxon>eudicotyledons</taxon>
        <taxon>Gunneridae</taxon>
        <taxon>Pentapetalae</taxon>
        <taxon>asterids</taxon>
        <taxon>lamiids</taxon>
        <taxon>Lamiales</taxon>
        <taxon>Oleaceae</taxon>
        <taxon>Oleeae</taxon>
        <taxon>Fraxinus</taxon>
    </lineage>
</organism>
<evidence type="ECO:0000256" key="7">
    <source>
        <dbReference type="SAM" id="Phobius"/>
    </source>
</evidence>
<feature type="domain" description="Trichome birefringence-like C-terminal" evidence="8">
    <location>
        <begin position="548"/>
        <end position="823"/>
    </location>
</feature>